<dbReference type="AlphaFoldDB" id="E3J7L6"/>
<dbReference type="RefSeq" id="WP_013422744.1">
    <property type="nucleotide sequence ID" value="NC_014666.1"/>
</dbReference>
<dbReference type="OrthoDB" id="9792527at2"/>
<accession>E3J7L6</accession>
<keyword evidence="6" id="KW-1185">Reference proteome</keyword>
<dbReference type="PANTHER" id="PTHR33204:SF18">
    <property type="entry name" value="TRANSCRIPTIONAL REGULATORY PROTEIN"/>
    <property type="match status" value="1"/>
</dbReference>
<dbReference type="EMBL" id="CP002299">
    <property type="protein sequence ID" value="ADP79625.1"/>
    <property type="molecule type" value="Genomic_DNA"/>
</dbReference>
<evidence type="ECO:0000256" key="1">
    <source>
        <dbReference type="ARBA" id="ARBA00023015"/>
    </source>
</evidence>
<sequence>MPTTPRSGYAHFCMLAKALERLGDRWALLVVRDLLTGPKRFTDLMDRLGGITPRTLTQRLRDLESDGLVLVDREPGRREVWYSLTPVGLDLAPALEELSLWGLRHLAAPPVPGEPAHPEHLLNGVRLFLDRWGLDVGPVSWVFRTLDHDDVYTLSGRGGRWTLTAGAAPNPGVELSGDRRDLAAYFATLHPARAAGHPGVRLQGGDREIARFLDALADFPRLPPVEVP</sequence>
<dbReference type="InParanoid" id="E3J7L6"/>
<dbReference type="SUPFAM" id="SSF46785">
    <property type="entry name" value="Winged helix' DNA-binding domain"/>
    <property type="match status" value="1"/>
</dbReference>
<evidence type="ECO:0000259" key="4">
    <source>
        <dbReference type="PROSITE" id="PS51118"/>
    </source>
</evidence>
<dbReference type="HOGENOM" id="CLU_076095_0_1_11"/>
<evidence type="ECO:0000256" key="2">
    <source>
        <dbReference type="ARBA" id="ARBA00023125"/>
    </source>
</evidence>
<dbReference type="PANTHER" id="PTHR33204">
    <property type="entry name" value="TRANSCRIPTIONAL REGULATOR, MARR FAMILY"/>
    <property type="match status" value="1"/>
</dbReference>
<protein>
    <submittedName>
        <fullName evidence="5">Transcriptional regulator, HxlR family</fullName>
    </submittedName>
</protein>
<name>E3J7L6_PSEI1</name>
<keyword evidence="2" id="KW-0238">DNA-binding</keyword>
<dbReference type="InterPro" id="IPR002577">
    <property type="entry name" value="HTH_HxlR"/>
</dbReference>
<feature type="domain" description="HTH hxlR-type" evidence="4">
    <location>
        <begin position="13"/>
        <end position="110"/>
    </location>
</feature>
<dbReference type="InterPro" id="IPR036390">
    <property type="entry name" value="WH_DNA-bd_sf"/>
</dbReference>
<evidence type="ECO:0000313" key="6">
    <source>
        <dbReference type="Proteomes" id="UP000002484"/>
    </source>
</evidence>
<dbReference type="InterPro" id="IPR036388">
    <property type="entry name" value="WH-like_DNA-bd_sf"/>
</dbReference>
<dbReference type="InterPro" id="IPR011991">
    <property type="entry name" value="ArsR-like_HTH"/>
</dbReference>
<reference evidence="5 6" key="1">
    <citation type="submission" date="2010-10" db="EMBL/GenBank/DDBJ databases">
        <title>Complete sequence of Frankia sp. EuI1c.</title>
        <authorList>
            <consortium name="US DOE Joint Genome Institute"/>
            <person name="Lucas S."/>
            <person name="Copeland A."/>
            <person name="Lapidus A."/>
            <person name="Cheng J.-F."/>
            <person name="Bruce D."/>
            <person name="Goodwin L."/>
            <person name="Pitluck S."/>
            <person name="Chertkov O."/>
            <person name="Detter J.C."/>
            <person name="Han C."/>
            <person name="Tapia R."/>
            <person name="Land M."/>
            <person name="Hauser L."/>
            <person name="Jeffries C."/>
            <person name="Kyrpides N."/>
            <person name="Ivanova N."/>
            <person name="Mikhailova N."/>
            <person name="Beauchemin N."/>
            <person name="Sen A."/>
            <person name="Sur S.A."/>
            <person name="Gtari M."/>
            <person name="Wall L."/>
            <person name="Tisa L."/>
            <person name="Woyke T."/>
        </authorList>
    </citation>
    <scope>NUCLEOTIDE SEQUENCE [LARGE SCALE GENOMIC DNA]</scope>
    <source>
        <strain evidence="6">DSM 45817 / CECT 9037 / EuI1c</strain>
    </source>
</reference>
<dbReference type="GO" id="GO:0003677">
    <property type="term" value="F:DNA binding"/>
    <property type="evidence" value="ECO:0007669"/>
    <property type="project" value="UniProtKB-KW"/>
</dbReference>
<dbReference type="CDD" id="cd00090">
    <property type="entry name" value="HTH_ARSR"/>
    <property type="match status" value="1"/>
</dbReference>
<dbReference type="eggNOG" id="COG1733">
    <property type="taxonomic scope" value="Bacteria"/>
</dbReference>
<dbReference type="GO" id="GO:0003700">
    <property type="term" value="F:DNA-binding transcription factor activity"/>
    <property type="evidence" value="ECO:0007669"/>
    <property type="project" value="InterPro"/>
</dbReference>
<dbReference type="SMART" id="SM00418">
    <property type="entry name" value="HTH_ARSR"/>
    <property type="match status" value="1"/>
</dbReference>
<keyword evidence="3" id="KW-0804">Transcription</keyword>
<dbReference type="Pfam" id="PF01638">
    <property type="entry name" value="HxlR"/>
    <property type="match status" value="1"/>
</dbReference>
<dbReference type="Proteomes" id="UP000002484">
    <property type="component" value="Chromosome"/>
</dbReference>
<keyword evidence="1" id="KW-0805">Transcription regulation</keyword>
<organism evidence="5 6">
    <name type="scientific">Pseudofrankia inefficax (strain DSM 45817 / CECT 9037 / DDB 130130 / EuI1c)</name>
    <name type="common">Frankia inefficax</name>
    <dbReference type="NCBI Taxonomy" id="298654"/>
    <lineage>
        <taxon>Bacteria</taxon>
        <taxon>Bacillati</taxon>
        <taxon>Actinomycetota</taxon>
        <taxon>Actinomycetes</taxon>
        <taxon>Frankiales</taxon>
        <taxon>Frankiaceae</taxon>
        <taxon>Pseudofrankia</taxon>
    </lineage>
</organism>
<dbReference type="KEGG" id="fri:FraEuI1c_1565"/>
<evidence type="ECO:0000256" key="3">
    <source>
        <dbReference type="ARBA" id="ARBA00023163"/>
    </source>
</evidence>
<proteinExistence type="predicted"/>
<dbReference type="Gene3D" id="1.10.10.10">
    <property type="entry name" value="Winged helix-like DNA-binding domain superfamily/Winged helix DNA-binding domain"/>
    <property type="match status" value="1"/>
</dbReference>
<dbReference type="PROSITE" id="PS51118">
    <property type="entry name" value="HTH_HXLR"/>
    <property type="match status" value="1"/>
</dbReference>
<evidence type="ECO:0000313" key="5">
    <source>
        <dbReference type="EMBL" id="ADP79625.1"/>
    </source>
</evidence>
<dbReference type="STRING" id="298654.FraEuI1c_1565"/>
<gene>
    <name evidence="5" type="ordered locus">FraEuI1c_1565</name>
</gene>
<dbReference type="InterPro" id="IPR001845">
    <property type="entry name" value="HTH_ArsR_DNA-bd_dom"/>
</dbReference>